<dbReference type="Pfam" id="PF07219">
    <property type="entry name" value="HemY_N"/>
    <property type="match status" value="1"/>
</dbReference>
<proteinExistence type="predicted"/>
<dbReference type="OrthoDB" id="6711459at2"/>
<evidence type="ECO:0000256" key="4">
    <source>
        <dbReference type="ARBA" id="ARBA00023136"/>
    </source>
</evidence>
<feature type="transmembrane region" description="Helical" evidence="5">
    <location>
        <begin position="45"/>
        <end position="65"/>
    </location>
</feature>
<dbReference type="GO" id="GO:0016020">
    <property type="term" value="C:membrane"/>
    <property type="evidence" value="ECO:0007669"/>
    <property type="project" value="UniProtKB-SubCell"/>
</dbReference>
<keyword evidence="3 5" id="KW-1133">Transmembrane helix</keyword>
<evidence type="ECO:0000256" key="1">
    <source>
        <dbReference type="ARBA" id="ARBA00004370"/>
    </source>
</evidence>
<evidence type="ECO:0000256" key="3">
    <source>
        <dbReference type="ARBA" id="ARBA00022989"/>
    </source>
</evidence>
<feature type="domain" description="HemY N-terminal" evidence="6">
    <location>
        <begin position="29"/>
        <end position="70"/>
    </location>
</feature>
<dbReference type="Proteomes" id="UP000185895">
    <property type="component" value="Unassembled WGS sequence"/>
</dbReference>
<evidence type="ECO:0000259" key="6">
    <source>
        <dbReference type="Pfam" id="PF07219"/>
    </source>
</evidence>
<keyword evidence="4 5" id="KW-0472">Membrane</keyword>
<sequence>MRFTLLTYLCICLLLAALFMVLSFNSGFGYVYIQWLGWQIQSNLFLLLFLLFIASGIFYLLWRLLRYTLRRNLQRYQIPKSFQQLHPYEQLGVLWLLKAERVEQNRIFQTYQNSVLLNPLIHAKLLLKQQQPEQAKIWLQQTPNPLFELTELLKVEIALLERDYAVALERLEFLTVQPLSAWLHPISDAYQAELQEHWLQLSRVCPWWLFKASHQPRFDVQQTQIWFQALLVQREQADAIEQQLFFDWYDHIESDINQNYDIEQQILLLKLINQFDALHQSSYLLAQNILQQRFVPQVLYIWLDKALNHSQEDILVLEQQVQNWQQQYPAQASLTFAQWHIYQRQAKHEQAKHLLSQYPDDAYMAYLRIQDALQHTTSLQQDIHLLLHYSKQDFKFDL</sequence>
<organism evidence="7 8">
    <name type="scientific">Acinetobacter qingfengensis</name>
    <dbReference type="NCBI Taxonomy" id="1262585"/>
    <lineage>
        <taxon>Bacteria</taxon>
        <taxon>Pseudomonadati</taxon>
        <taxon>Pseudomonadota</taxon>
        <taxon>Gammaproteobacteria</taxon>
        <taxon>Moraxellales</taxon>
        <taxon>Moraxellaceae</taxon>
        <taxon>Acinetobacter</taxon>
    </lineage>
</organism>
<gene>
    <name evidence="7" type="ORF">BJI46_02225</name>
</gene>
<comment type="subcellular location">
    <subcellularLocation>
        <location evidence="1">Membrane</location>
    </subcellularLocation>
</comment>
<evidence type="ECO:0000313" key="7">
    <source>
        <dbReference type="EMBL" id="OEY97258.1"/>
    </source>
</evidence>
<dbReference type="STRING" id="1262585.BJI46_02225"/>
<keyword evidence="2 5" id="KW-0812">Transmembrane</keyword>
<keyword evidence="8" id="KW-1185">Reference proteome</keyword>
<comment type="caution">
    <text evidence="7">The sequence shown here is derived from an EMBL/GenBank/DDBJ whole genome shotgun (WGS) entry which is preliminary data.</text>
</comment>
<dbReference type="InterPro" id="IPR010817">
    <property type="entry name" value="HemY_N"/>
</dbReference>
<protein>
    <recommendedName>
        <fullName evidence="6">HemY N-terminal domain-containing protein</fullName>
    </recommendedName>
</protein>
<dbReference type="EMBL" id="MKKK01000012">
    <property type="protein sequence ID" value="OEY97258.1"/>
    <property type="molecule type" value="Genomic_DNA"/>
</dbReference>
<dbReference type="RefSeq" id="WP_070069405.1">
    <property type="nucleotide sequence ID" value="NZ_MKKK01000012.1"/>
</dbReference>
<evidence type="ECO:0000313" key="8">
    <source>
        <dbReference type="Proteomes" id="UP000185895"/>
    </source>
</evidence>
<evidence type="ECO:0000256" key="2">
    <source>
        <dbReference type="ARBA" id="ARBA00022692"/>
    </source>
</evidence>
<reference evidence="7 8" key="1">
    <citation type="submission" date="2016-09" db="EMBL/GenBank/DDBJ databases">
        <authorList>
            <person name="Capua I."/>
            <person name="De Benedictis P."/>
            <person name="Joannis T."/>
            <person name="Lombin L.H."/>
            <person name="Cattoli G."/>
        </authorList>
    </citation>
    <scope>NUCLEOTIDE SEQUENCE [LARGE SCALE GENOMIC DNA]</scope>
    <source>
        <strain evidence="7 8">ANC 4671</strain>
    </source>
</reference>
<name>A0A1E7RD35_9GAMM</name>
<evidence type="ECO:0000256" key="5">
    <source>
        <dbReference type="SAM" id="Phobius"/>
    </source>
</evidence>
<dbReference type="AlphaFoldDB" id="A0A1E7RD35"/>
<accession>A0A1E7RD35</accession>